<evidence type="ECO:0000313" key="4">
    <source>
        <dbReference type="Proteomes" id="UP001589810"/>
    </source>
</evidence>
<dbReference type="InterPro" id="IPR005545">
    <property type="entry name" value="YCII"/>
</dbReference>
<evidence type="ECO:0000259" key="2">
    <source>
        <dbReference type="Pfam" id="PF03795"/>
    </source>
</evidence>
<dbReference type="SUPFAM" id="SSF54909">
    <property type="entry name" value="Dimeric alpha+beta barrel"/>
    <property type="match status" value="1"/>
</dbReference>
<evidence type="ECO:0000313" key="3">
    <source>
        <dbReference type="EMBL" id="MFC0543435.1"/>
    </source>
</evidence>
<dbReference type="InterPro" id="IPR011008">
    <property type="entry name" value="Dimeric_a/b-barrel"/>
</dbReference>
<proteinExistence type="inferred from homology"/>
<keyword evidence="4" id="KW-1185">Reference proteome</keyword>
<comment type="caution">
    <text evidence="3">The sequence shown here is derived from an EMBL/GenBank/DDBJ whole genome shotgun (WGS) entry which is preliminary data.</text>
</comment>
<sequence>MTAHLTAEQVYARMARLPFFVVLMRPTPLYNWDSDAGRELMRAHLQWQLELEDEGRLLAAGPLNYGRPTTEDHPIVNAGGMYIIAAESLADAERIAAQEPFGVAGWRTHVVCTWLLNEGVVRDSAAPVVDRFGPRT</sequence>
<gene>
    <name evidence="3" type="ORF">ACFFH7_18180</name>
</gene>
<protein>
    <submittedName>
        <fullName evidence="3">YciI family protein</fullName>
    </submittedName>
</protein>
<comment type="similarity">
    <text evidence="1">Belongs to the YciI family.</text>
</comment>
<feature type="domain" description="YCII-related" evidence="2">
    <location>
        <begin position="19"/>
        <end position="106"/>
    </location>
</feature>
<dbReference type="Pfam" id="PF03795">
    <property type="entry name" value="YCII"/>
    <property type="match status" value="1"/>
</dbReference>
<accession>A0ABV6MU92</accession>
<evidence type="ECO:0000256" key="1">
    <source>
        <dbReference type="ARBA" id="ARBA00007689"/>
    </source>
</evidence>
<organism evidence="3 4">
    <name type="scientific">Kutzneria chonburiensis</name>
    <dbReference type="NCBI Taxonomy" id="1483604"/>
    <lineage>
        <taxon>Bacteria</taxon>
        <taxon>Bacillati</taxon>
        <taxon>Actinomycetota</taxon>
        <taxon>Actinomycetes</taxon>
        <taxon>Pseudonocardiales</taxon>
        <taxon>Pseudonocardiaceae</taxon>
        <taxon>Kutzneria</taxon>
    </lineage>
</organism>
<dbReference type="Proteomes" id="UP001589810">
    <property type="component" value="Unassembled WGS sequence"/>
</dbReference>
<dbReference type="RefSeq" id="WP_273940685.1">
    <property type="nucleotide sequence ID" value="NZ_CP097263.1"/>
</dbReference>
<name>A0ABV6MU92_9PSEU</name>
<reference evidence="3 4" key="1">
    <citation type="submission" date="2024-09" db="EMBL/GenBank/DDBJ databases">
        <authorList>
            <person name="Sun Q."/>
            <person name="Mori K."/>
        </authorList>
    </citation>
    <scope>NUCLEOTIDE SEQUENCE [LARGE SCALE GENOMIC DNA]</scope>
    <source>
        <strain evidence="3 4">TBRC 1432</strain>
    </source>
</reference>
<dbReference type="Gene3D" id="3.30.70.1060">
    <property type="entry name" value="Dimeric alpha+beta barrel"/>
    <property type="match status" value="1"/>
</dbReference>
<dbReference type="EMBL" id="JBHLUD010000005">
    <property type="protein sequence ID" value="MFC0543435.1"/>
    <property type="molecule type" value="Genomic_DNA"/>
</dbReference>